<gene>
    <name evidence="1" type="ORF">B7H17_24595</name>
    <name evidence="2" type="ORF">ID616_32945</name>
</gene>
<organism evidence="1 3">
    <name type="scientific">Pseudomonas putida</name>
    <name type="common">Arthrobacter siderocapsulatus</name>
    <dbReference type="NCBI Taxonomy" id="303"/>
    <lineage>
        <taxon>Bacteria</taxon>
        <taxon>Pseudomonadati</taxon>
        <taxon>Pseudomonadota</taxon>
        <taxon>Gammaproteobacteria</taxon>
        <taxon>Pseudomonadales</taxon>
        <taxon>Pseudomonadaceae</taxon>
        <taxon>Pseudomonas</taxon>
    </lineage>
</organism>
<dbReference type="RefSeq" id="WP_084851848.1">
    <property type="nucleotide sequence ID" value="NZ_CP061724.1"/>
</dbReference>
<dbReference type="EMBL" id="NBWC01000049">
    <property type="protein sequence ID" value="ORL58714.1"/>
    <property type="molecule type" value="Genomic_DNA"/>
</dbReference>
<geneLocation type="plasmid" evidence="2 4">
    <name>pZXPA-20-602k</name>
</geneLocation>
<proteinExistence type="predicted"/>
<reference evidence="1 3" key="1">
    <citation type="submission" date="2017-04" db="EMBL/GenBank/DDBJ databases">
        <title>Presence of VIM-2 positive Pseudomonas species in chickens and their surrounding environment.</title>
        <authorList>
            <person name="Zhang R."/>
        </authorList>
    </citation>
    <scope>NUCLEOTIDE SEQUENCE [LARGE SCALE GENOMIC DNA]</scope>
    <source>
        <strain evidence="1 3">DZ-C18</strain>
    </source>
</reference>
<accession>A0A1X0Z7J4</accession>
<dbReference type="EMBL" id="CP061724">
    <property type="protein sequence ID" value="QOD01399.1"/>
    <property type="molecule type" value="Genomic_DNA"/>
</dbReference>
<evidence type="ECO:0000313" key="4">
    <source>
        <dbReference type="Proteomes" id="UP000516786"/>
    </source>
</evidence>
<dbReference type="OrthoDB" id="9973187at2"/>
<name>A0A1X0Z7J4_PSEPU</name>
<dbReference type="Proteomes" id="UP000516786">
    <property type="component" value="Plasmid pZXPA-20-602k"/>
</dbReference>
<evidence type="ECO:0000313" key="1">
    <source>
        <dbReference type="EMBL" id="ORL58714.1"/>
    </source>
</evidence>
<keyword evidence="2" id="KW-0614">Plasmid</keyword>
<sequence>MNKTPAINATSTTHNVAAYAACMDELAVQMVESAGTLRESAMSTVAGNAILQTVTSMELRASQIRNITAEFRLSGDMASFDQACQLAGWSPDRQALASLQVAH</sequence>
<protein>
    <submittedName>
        <fullName evidence="1">Uncharacterized protein</fullName>
    </submittedName>
</protein>
<evidence type="ECO:0000313" key="3">
    <source>
        <dbReference type="Proteomes" id="UP000193675"/>
    </source>
</evidence>
<dbReference type="Proteomes" id="UP000193675">
    <property type="component" value="Unassembled WGS sequence"/>
</dbReference>
<evidence type="ECO:0000313" key="2">
    <source>
        <dbReference type="EMBL" id="QOD01399.1"/>
    </source>
</evidence>
<reference evidence="2 4" key="2">
    <citation type="submission" date="2020-09" db="EMBL/GenBank/DDBJ databases">
        <title>Co-existence of a novel multidrug-resistance efflux pump with carbapenem resistance gene blaVIM-2 in one megaplasmid in Pseudomonas putida.</title>
        <authorList>
            <person name="Peng K."/>
            <person name="Li R."/>
        </authorList>
    </citation>
    <scope>NUCLEOTIDE SEQUENCE [LARGE SCALE GENOMIC DNA]</scope>
    <source>
        <strain evidence="2 4">ZXPA-20</strain>
        <plasmid evidence="2 4">pZXPA-20-602k</plasmid>
    </source>
</reference>
<dbReference type="AlphaFoldDB" id="A0A1X0Z7J4"/>